<gene>
    <name evidence="3" type="ORF">HGG74_09470</name>
</gene>
<dbReference type="InterPro" id="IPR006015">
    <property type="entry name" value="Universal_stress_UspA"/>
</dbReference>
<keyword evidence="4" id="KW-1185">Reference proteome</keyword>
<evidence type="ECO:0000313" key="3">
    <source>
        <dbReference type="EMBL" id="NKX54763.1"/>
    </source>
</evidence>
<name>A0A7X6HCT9_9MICC</name>
<proteinExistence type="inferred from homology"/>
<dbReference type="Proteomes" id="UP000544090">
    <property type="component" value="Unassembled WGS sequence"/>
</dbReference>
<dbReference type="AlphaFoldDB" id="A0A7X6HCT9"/>
<dbReference type="PRINTS" id="PR01438">
    <property type="entry name" value="UNVRSLSTRESS"/>
</dbReference>
<dbReference type="InterPro" id="IPR014729">
    <property type="entry name" value="Rossmann-like_a/b/a_fold"/>
</dbReference>
<accession>A0A7X6HCT9</accession>
<organism evidence="3 4">
    <name type="scientific">Arthrobacter mobilis</name>
    <dbReference type="NCBI Taxonomy" id="2724944"/>
    <lineage>
        <taxon>Bacteria</taxon>
        <taxon>Bacillati</taxon>
        <taxon>Actinomycetota</taxon>
        <taxon>Actinomycetes</taxon>
        <taxon>Micrococcales</taxon>
        <taxon>Micrococcaceae</taxon>
        <taxon>Arthrobacter</taxon>
    </lineage>
</organism>
<feature type="domain" description="UspA" evidence="2">
    <location>
        <begin position="3"/>
        <end position="128"/>
    </location>
</feature>
<evidence type="ECO:0000313" key="4">
    <source>
        <dbReference type="Proteomes" id="UP000544090"/>
    </source>
</evidence>
<dbReference type="Gene3D" id="3.40.50.620">
    <property type="entry name" value="HUPs"/>
    <property type="match status" value="1"/>
</dbReference>
<dbReference type="PANTHER" id="PTHR46268">
    <property type="entry name" value="STRESS RESPONSE PROTEIN NHAX"/>
    <property type="match status" value="1"/>
</dbReference>
<evidence type="ECO:0000259" key="2">
    <source>
        <dbReference type="Pfam" id="PF00582"/>
    </source>
</evidence>
<comment type="similarity">
    <text evidence="1">Belongs to the universal stress protein A family.</text>
</comment>
<dbReference type="RefSeq" id="WP_168486104.1">
    <property type="nucleotide sequence ID" value="NZ_JAAZSQ010000007.1"/>
</dbReference>
<dbReference type="InterPro" id="IPR006016">
    <property type="entry name" value="UspA"/>
</dbReference>
<dbReference type="EMBL" id="JAAZSQ010000007">
    <property type="protein sequence ID" value="NKX54763.1"/>
    <property type="molecule type" value="Genomic_DNA"/>
</dbReference>
<reference evidence="3 4" key="1">
    <citation type="submission" date="2020-04" db="EMBL/GenBank/DDBJ databases">
        <title>Arthrobacter sp. nov.</title>
        <authorList>
            <person name="Liu S."/>
        </authorList>
    </citation>
    <scope>NUCLEOTIDE SEQUENCE [LARGE SCALE GENOMIC DNA]</scope>
    <source>
        <strain evidence="3 4">E918</strain>
    </source>
</reference>
<dbReference type="Pfam" id="PF00582">
    <property type="entry name" value="Usp"/>
    <property type="match status" value="1"/>
</dbReference>
<comment type="caution">
    <text evidence="3">The sequence shown here is derived from an EMBL/GenBank/DDBJ whole genome shotgun (WGS) entry which is preliminary data.</text>
</comment>
<evidence type="ECO:0000256" key="1">
    <source>
        <dbReference type="ARBA" id="ARBA00008791"/>
    </source>
</evidence>
<dbReference type="CDD" id="cd00293">
    <property type="entry name" value="USP-like"/>
    <property type="match status" value="1"/>
</dbReference>
<sequence length="132" mass="13943">MSVVVGYIPTPEGEAALERAIAEARNRQDRLVVINSSRGDAYVDQRFVQADGAEALARRLEAAGVDHVLLQPLRGHDAADEVLDAAESHGAGLIVIGLRRRTPVGKLIMGSTAQRILLQAECPVLAVKAAAG</sequence>
<dbReference type="SUPFAM" id="SSF52402">
    <property type="entry name" value="Adenine nucleotide alpha hydrolases-like"/>
    <property type="match status" value="1"/>
</dbReference>
<dbReference type="PANTHER" id="PTHR46268:SF6">
    <property type="entry name" value="UNIVERSAL STRESS PROTEIN UP12"/>
    <property type="match status" value="1"/>
</dbReference>
<protein>
    <submittedName>
        <fullName evidence="3">Universal stress protein</fullName>
    </submittedName>
</protein>